<organism evidence="2 3">
    <name type="scientific">Monilinia fructigena</name>
    <dbReference type="NCBI Taxonomy" id="38457"/>
    <lineage>
        <taxon>Eukaryota</taxon>
        <taxon>Fungi</taxon>
        <taxon>Dikarya</taxon>
        <taxon>Ascomycota</taxon>
        <taxon>Pezizomycotina</taxon>
        <taxon>Leotiomycetes</taxon>
        <taxon>Helotiales</taxon>
        <taxon>Sclerotiniaceae</taxon>
        <taxon>Monilinia</taxon>
    </lineage>
</organism>
<feature type="region of interest" description="Disordered" evidence="1">
    <location>
        <begin position="1"/>
        <end position="49"/>
    </location>
</feature>
<protein>
    <submittedName>
        <fullName evidence="2">Uncharacterized protein</fullName>
    </submittedName>
</protein>
<reference evidence="2 3" key="1">
    <citation type="submission" date="2018-06" db="EMBL/GenBank/DDBJ databases">
        <title>Genome Sequence of the Brown Rot Fungal Pathogen Monilinia fructigena.</title>
        <authorList>
            <person name="Landi L."/>
            <person name="De Miccolis Angelini R.M."/>
            <person name="Pollastro S."/>
            <person name="Abate D."/>
            <person name="Faretra F."/>
            <person name="Romanazzi G."/>
        </authorList>
    </citation>
    <scope>NUCLEOTIDE SEQUENCE [LARGE SCALE GENOMIC DNA]</scope>
    <source>
        <strain evidence="2 3">Mfrg269</strain>
    </source>
</reference>
<name>A0A395J188_9HELO</name>
<keyword evidence="3" id="KW-1185">Reference proteome</keyword>
<comment type="caution">
    <text evidence="2">The sequence shown here is derived from an EMBL/GenBank/DDBJ whole genome shotgun (WGS) entry which is preliminary data.</text>
</comment>
<sequence length="78" mass="8379">MVNLPSRNDKEPKSEPSSRPRSRERANSKGRHTRSSSAVAKSEADEFSGLTPAEAAERLQTSLISGLTPAAALAIFKK</sequence>
<evidence type="ECO:0000313" key="3">
    <source>
        <dbReference type="Proteomes" id="UP000249056"/>
    </source>
</evidence>
<evidence type="ECO:0000313" key="2">
    <source>
        <dbReference type="EMBL" id="RAL66267.1"/>
    </source>
</evidence>
<feature type="compositionally biased region" description="Basic and acidic residues" evidence="1">
    <location>
        <begin position="7"/>
        <end position="27"/>
    </location>
</feature>
<dbReference type="Proteomes" id="UP000249056">
    <property type="component" value="Unassembled WGS sequence"/>
</dbReference>
<evidence type="ECO:0000256" key="1">
    <source>
        <dbReference type="SAM" id="MobiDB-lite"/>
    </source>
</evidence>
<proteinExistence type="predicted"/>
<gene>
    <name evidence="2" type="ORF">DID88_005938</name>
</gene>
<dbReference type="AlphaFoldDB" id="A0A395J188"/>
<accession>A0A395J188</accession>
<dbReference type="EMBL" id="QKRW01000007">
    <property type="protein sequence ID" value="RAL66267.1"/>
    <property type="molecule type" value="Genomic_DNA"/>
</dbReference>